<dbReference type="Proteomes" id="UP000247586">
    <property type="component" value="Chromosome"/>
</dbReference>
<dbReference type="KEGG" id="mhk:DFR87_02855"/>
<protein>
    <recommendedName>
        <fullName evidence="3">DUF2249 domain-containing protein</fullName>
    </recommendedName>
</protein>
<name>A0A2U9IRZ2_9CREN</name>
<reference evidence="1" key="1">
    <citation type="submission" date="2018-05" db="EMBL/GenBank/DDBJ databases">
        <title>Complete Genome Sequences of Extremely Thermoacidophilic, Metal-Mobilizing Type-Strain Members of the Archaeal Family Sulfolobaceae: Acidianus brierleyi DSM-1651T, Acidianus sulfidivorans DSM-18786T, Metallosphaera hakonensis DSM-7519T, and Metallosphaera prunae DSM-10039T.</title>
        <authorList>
            <person name="Counts J.A."/>
            <person name="Kelly R.M."/>
        </authorList>
    </citation>
    <scope>NUCLEOTIDE SEQUENCE [LARGE SCALE GENOMIC DNA]</scope>
    <source>
        <strain evidence="1">HO1-1</strain>
    </source>
</reference>
<dbReference type="GeneID" id="36834247"/>
<proteinExistence type="predicted"/>
<gene>
    <name evidence="1" type="ORF">DFR87_02855</name>
</gene>
<dbReference type="STRING" id="1293036.GCA_001315825_02443"/>
<dbReference type="RefSeq" id="WP_054837121.1">
    <property type="nucleotide sequence ID" value="NZ_BBBA01000025.1"/>
</dbReference>
<dbReference type="AlphaFoldDB" id="A0A2U9IRZ2"/>
<evidence type="ECO:0000313" key="2">
    <source>
        <dbReference type="Proteomes" id="UP000247586"/>
    </source>
</evidence>
<sequence length="71" mass="7961">MDSIIDLDDFNCSSDPLEALEYLSGKGVLFTISKDSPFFPIIRSKFKIREIRREGDTVYFTISSDGSTSTS</sequence>
<dbReference type="OrthoDB" id="39466at2157"/>
<dbReference type="EMBL" id="CP029287">
    <property type="protein sequence ID" value="AWR98802.1"/>
    <property type="molecule type" value="Genomic_DNA"/>
</dbReference>
<evidence type="ECO:0000313" key="1">
    <source>
        <dbReference type="EMBL" id="AWR98802.1"/>
    </source>
</evidence>
<accession>A0A2U9IRZ2</accession>
<organism evidence="1 2">
    <name type="scientific">Metallosphaera hakonensis JCM 8857 = DSM 7519</name>
    <dbReference type="NCBI Taxonomy" id="1293036"/>
    <lineage>
        <taxon>Archaea</taxon>
        <taxon>Thermoproteota</taxon>
        <taxon>Thermoprotei</taxon>
        <taxon>Sulfolobales</taxon>
        <taxon>Sulfolobaceae</taxon>
        <taxon>Metallosphaera</taxon>
    </lineage>
</organism>
<keyword evidence="2" id="KW-1185">Reference proteome</keyword>
<evidence type="ECO:0008006" key="3">
    <source>
        <dbReference type="Google" id="ProtNLM"/>
    </source>
</evidence>